<keyword evidence="2" id="KW-1185">Reference proteome</keyword>
<feature type="non-terminal residue" evidence="1">
    <location>
        <position position="1"/>
    </location>
</feature>
<name>A0A3A8MZG6_9BACT</name>
<protein>
    <submittedName>
        <fullName evidence="1">Pilus assembly protein PilY</fullName>
    </submittedName>
</protein>
<dbReference type="EMBL" id="RAWB01001204">
    <property type="protein sequence ID" value="RKH32324.1"/>
    <property type="molecule type" value="Genomic_DNA"/>
</dbReference>
<accession>A0A3A8MZG6</accession>
<evidence type="ECO:0000313" key="2">
    <source>
        <dbReference type="Proteomes" id="UP000272888"/>
    </source>
</evidence>
<feature type="non-terminal residue" evidence="1">
    <location>
        <position position="140"/>
    </location>
</feature>
<gene>
    <name evidence="1" type="ORF">D7V93_44155</name>
</gene>
<sequence length="140" mass="14616">STKYAKYYPSALSTTQMNAVQSTCAAGYLYNFSGTGQQDANGYYIDDGSQTTEQIPYNYNYLGGDTLSSTVKLYSQEAAGKNSAGGSKAVRGNATPITYALSITQDGLLSLSYSVNGGTAQPVITNQSITASNGPLPASF</sequence>
<dbReference type="AlphaFoldDB" id="A0A3A8MZG6"/>
<reference evidence="2" key="1">
    <citation type="submission" date="2018-09" db="EMBL/GenBank/DDBJ databases">
        <authorList>
            <person name="Livingstone P.G."/>
            <person name="Whitworth D.E."/>
        </authorList>
    </citation>
    <scope>NUCLEOTIDE SEQUENCE [LARGE SCALE GENOMIC DNA]</scope>
    <source>
        <strain evidence="2">CA051B</strain>
    </source>
</reference>
<proteinExistence type="predicted"/>
<organism evidence="1 2">
    <name type="scientific">Corallococcus llansteffanensis</name>
    <dbReference type="NCBI Taxonomy" id="2316731"/>
    <lineage>
        <taxon>Bacteria</taxon>
        <taxon>Pseudomonadati</taxon>
        <taxon>Myxococcota</taxon>
        <taxon>Myxococcia</taxon>
        <taxon>Myxococcales</taxon>
        <taxon>Cystobacterineae</taxon>
        <taxon>Myxococcaceae</taxon>
        <taxon>Corallococcus</taxon>
    </lineage>
</organism>
<dbReference type="Proteomes" id="UP000272888">
    <property type="component" value="Unassembled WGS sequence"/>
</dbReference>
<evidence type="ECO:0000313" key="1">
    <source>
        <dbReference type="EMBL" id="RKH32324.1"/>
    </source>
</evidence>
<comment type="caution">
    <text evidence="1">The sequence shown here is derived from an EMBL/GenBank/DDBJ whole genome shotgun (WGS) entry which is preliminary data.</text>
</comment>